<comment type="function">
    <text evidence="8">Broad specificity carboxypetidase that releases amino acids sequentially from the C-terminus, including neutral, aromatic, polar and basic residues.</text>
</comment>
<evidence type="ECO:0000256" key="4">
    <source>
        <dbReference type="ARBA" id="ARBA00022801"/>
    </source>
</evidence>
<accession>A0A3L0W306</accession>
<evidence type="ECO:0000256" key="3">
    <source>
        <dbReference type="ARBA" id="ARBA00022723"/>
    </source>
</evidence>
<dbReference type="PROSITE" id="PS52034">
    <property type="entry name" value="PEPTIDASE_M32"/>
    <property type="match status" value="1"/>
</dbReference>
<evidence type="ECO:0000256" key="9">
    <source>
        <dbReference type="PIRSR" id="PIRSR006615-1"/>
    </source>
</evidence>
<evidence type="ECO:0000256" key="10">
    <source>
        <dbReference type="PIRSR" id="PIRSR006615-2"/>
    </source>
</evidence>
<dbReference type="PANTHER" id="PTHR34217">
    <property type="entry name" value="METAL-DEPENDENT CARBOXYPEPTIDASE"/>
    <property type="match status" value="1"/>
</dbReference>
<comment type="cofactor">
    <cofactor evidence="9">
        <name>Zn(2+)</name>
        <dbReference type="ChEBI" id="CHEBI:29105"/>
    </cofactor>
    <text evidence="9">Binds 1 zinc ion per subunit.</text>
</comment>
<comment type="caution">
    <text evidence="11">The sequence shown here is derived from an EMBL/GenBank/DDBJ whole genome shotgun (WGS) entry which is preliminary data.</text>
</comment>
<dbReference type="EC" id="3.4.17.19" evidence="8"/>
<keyword evidence="4 8" id="KW-0378">Hydrolase</keyword>
<dbReference type="GO" id="GO:0008270">
    <property type="term" value="F:zinc ion binding"/>
    <property type="evidence" value="ECO:0007669"/>
    <property type="project" value="UniProtKB-ARBA"/>
</dbReference>
<organism evidence="11">
    <name type="scientific">Escherichia coli</name>
    <dbReference type="NCBI Taxonomy" id="562"/>
    <lineage>
        <taxon>Bacteria</taxon>
        <taxon>Pseudomonadati</taxon>
        <taxon>Pseudomonadota</taxon>
        <taxon>Gammaproteobacteria</taxon>
        <taxon>Enterobacterales</taxon>
        <taxon>Enterobacteriaceae</taxon>
        <taxon>Escherichia</taxon>
    </lineage>
</organism>
<dbReference type="FunFam" id="1.10.1370.30:FF:000003">
    <property type="entry name" value="Thermostable carboxypeptidase 1"/>
    <property type="match status" value="1"/>
</dbReference>
<evidence type="ECO:0000256" key="8">
    <source>
        <dbReference type="PIRNR" id="PIRNR006615"/>
    </source>
</evidence>
<dbReference type="AlphaFoldDB" id="A0A3L0W306"/>
<dbReference type="GO" id="GO:0006508">
    <property type="term" value="P:proteolysis"/>
    <property type="evidence" value="ECO:0007669"/>
    <property type="project" value="UniProtKB-UniRule"/>
</dbReference>
<feature type="active site" description="Proton donor/acceptor" evidence="10">
    <location>
        <position position="293"/>
    </location>
</feature>
<evidence type="ECO:0000256" key="6">
    <source>
        <dbReference type="ARBA" id="ARBA00052755"/>
    </source>
</evidence>
<evidence type="ECO:0000313" key="11">
    <source>
        <dbReference type="EMBL" id="MHO03365.1"/>
    </source>
</evidence>
<protein>
    <recommendedName>
        <fullName evidence="8">Metal-dependent carboxypeptidase</fullName>
        <ecNumber evidence="8">3.4.17.19</ecNumber>
    </recommendedName>
</protein>
<dbReference type="Gene3D" id="1.10.1370.30">
    <property type="match status" value="1"/>
</dbReference>
<dbReference type="GO" id="GO:0004181">
    <property type="term" value="F:metallocarboxypeptidase activity"/>
    <property type="evidence" value="ECO:0007669"/>
    <property type="project" value="UniProtKB-UniRule"/>
</dbReference>
<feature type="binding site" evidence="9">
    <location>
        <position position="322"/>
    </location>
    <ligand>
        <name>Zn(2+)</name>
        <dbReference type="ChEBI" id="CHEBI:29105"/>
        <note>catalytic</note>
    </ligand>
</feature>
<evidence type="ECO:0000256" key="1">
    <source>
        <dbReference type="ARBA" id="ARBA00022645"/>
    </source>
</evidence>
<keyword evidence="9" id="KW-0862">Zinc</keyword>
<comment type="catalytic activity">
    <reaction evidence="6 8">
        <text>Release of a C-terminal amino acid with broad specificity, except for -Pro.</text>
        <dbReference type="EC" id="3.4.17.19"/>
    </reaction>
</comment>
<evidence type="ECO:0000256" key="2">
    <source>
        <dbReference type="ARBA" id="ARBA00022670"/>
    </source>
</evidence>
<dbReference type="EMBL" id="RNRV01000003">
    <property type="protein sequence ID" value="MHO03365.1"/>
    <property type="molecule type" value="Genomic_DNA"/>
</dbReference>
<feature type="binding site" evidence="9">
    <location>
        <position position="292"/>
    </location>
    <ligand>
        <name>Zn(2+)</name>
        <dbReference type="ChEBI" id="CHEBI:29105"/>
        <note>catalytic</note>
    </ligand>
</feature>
<dbReference type="SUPFAM" id="SSF55486">
    <property type="entry name" value="Metalloproteases ('zincins'), catalytic domain"/>
    <property type="match status" value="1"/>
</dbReference>
<reference evidence="11" key="1">
    <citation type="submission" date="2018-10" db="EMBL/GenBank/DDBJ databases">
        <authorList>
            <consortium name="NARMS: The National Antimicrobial Resistance Monitoring System"/>
        </authorList>
    </citation>
    <scope>NUCLEOTIDE SEQUENCE [LARGE SCALE GENOMIC DNA]</scope>
    <source>
        <strain evidence="11">CVM N17EC0388</strain>
    </source>
</reference>
<feature type="binding site" evidence="9">
    <location>
        <position position="296"/>
    </location>
    <ligand>
        <name>Zn(2+)</name>
        <dbReference type="ChEBI" id="CHEBI:29105"/>
        <note>catalytic</note>
    </ligand>
</feature>
<dbReference type="InterPro" id="IPR001333">
    <property type="entry name" value="Peptidase_M32_Taq"/>
</dbReference>
<dbReference type="PIRSF" id="PIRSF006615">
    <property type="entry name" value="Zn_crbxpep_Taq"/>
    <property type="match status" value="1"/>
</dbReference>
<comment type="similarity">
    <text evidence="7 8">Belongs to the peptidase M32 family.</text>
</comment>
<keyword evidence="1 8" id="KW-0121">Carboxypeptidase</keyword>
<evidence type="ECO:0000256" key="7">
    <source>
        <dbReference type="ARBA" id="ARBA00061580"/>
    </source>
</evidence>
<dbReference type="PANTHER" id="PTHR34217:SF1">
    <property type="entry name" value="CARBOXYPEPTIDASE 1"/>
    <property type="match status" value="1"/>
</dbReference>
<sequence length="524" mass="58918">MVKRAMAVLASIGPDHARYGVHTIRDDNKDNPMSYQKLEQHQQQLYRLSHLSAICGWDQAAMMPEGGNEARAEAMAELGVLIHHKRTAPELGDWIAKAESEPLDDVQRANLAEIKRHWQDASLLPTDLVEALSLAGSKCEHAWRSQRKNNDWAGFAPNLKEVVALSREVARLRAEALDVRPYDAMLALYEPGMTSARLDQIFGDLTGWLPGLIQQVSEQQKHESILIPQGPFPIANQQALGQEVMGLLGFDFAHGRLDVSSHPFCGGVPTDVRITTRYNEQEFISSLMGIVHETGHARYEQGLPRQLLGQPVAEARSMGIHESQSLFCEMQLGHDTAFLALLAPRIRAHFGEQAALDPANLAKLYNRVEPGFIRVDADEVTYPAHVILRYELERDLMEGHIEVADLPELWDAKMQQWLGLSTRGNYQNGCMQDIHWTDGSFGYFPSYTLGAMYAAQLRFALEKELGNMSSVIEAGRLPEVLAWLGRNIWSQGSLHSTDELIRRATGEALNPRWLRQHLEQRYLK</sequence>
<evidence type="ECO:0000256" key="5">
    <source>
        <dbReference type="ARBA" id="ARBA00023049"/>
    </source>
</evidence>
<dbReference type="Pfam" id="PF02074">
    <property type="entry name" value="Peptidase_M32"/>
    <property type="match status" value="1"/>
</dbReference>
<dbReference type="PRINTS" id="PR00998">
    <property type="entry name" value="CRBOXYPTASET"/>
</dbReference>
<gene>
    <name evidence="11" type="ORF">D9F05_03065</name>
</gene>
<keyword evidence="5 8" id="KW-0482">Metalloprotease</keyword>
<dbReference type="CDD" id="cd06460">
    <property type="entry name" value="M32_Taq"/>
    <property type="match status" value="1"/>
</dbReference>
<proteinExistence type="inferred from homology"/>
<name>A0A3L0W306_ECOLX</name>
<keyword evidence="2 8" id="KW-0645">Protease</keyword>
<keyword evidence="3 8" id="KW-0479">Metal-binding</keyword>